<feature type="region of interest" description="Disordered" evidence="1">
    <location>
        <begin position="74"/>
        <end position="105"/>
    </location>
</feature>
<evidence type="ECO:0000313" key="2">
    <source>
        <dbReference type="EMBL" id="CEP11962.1"/>
    </source>
</evidence>
<dbReference type="AlphaFoldDB" id="A0A0B7N422"/>
<dbReference type="EMBL" id="LN727414">
    <property type="protein sequence ID" value="CEP12147.1"/>
    <property type="molecule type" value="Genomic_DNA"/>
</dbReference>
<proteinExistence type="predicted"/>
<organism evidence="3 4">
    <name type="scientific">Parasitella parasitica</name>
    <dbReference type="NCBI Taxonomy" id="35722"/>
    <lineage>
        <taxon>Eukaryota</taxon>
        <taxon>Fungi</taxon>
        <taxon>Fungi incertae sedis</taxon>
        <taxon>Mucoromycota</taxon>
        <taxon>Mucoromycotina</taxon>
        <taxon>Mucoromycetes</taxon>
        <taxon>Mucorales</taxon>
        <taxon>Mucorineae</taxon>
        <taxon>Mucoraceae</taxon>
        <taxon>Parasitella</taxon>
    </lineage>
</organism>
<evidence type="ECO:0000313" key="4">
    <source>
        <dbReference type="Proteomes" id="UP000054107"/>
    </source>
</evidence>
<dbReference type="InterPro" id="IPR027417">
    <property type="entry name" value="P-loop_NTPase"/>
</dbReference>
<keyword evidence="4" id="KW-1185">Reference proteome</keyword>
<evidence type="ECO:0008006" key="5">
    <source>
        <dbReference type="Google" id="ProtNLM"/>
    </source>
</evidence>
<protein>
    <recommendedName>
        <fullName evidence="5">ABC transporter domain-containing protein</fullName>
    </recommendedName>
</protein>
<reference evidence="3 4" key="1">
    <citation type="submission" date="2014-09" db="EMBL/GenBank/DDBJ databases">
        <authorList>
            <person name="Ellenberger Sabrina"/>
        </authorList>
    </citation>
    <scope>NUCLEOTIDE SEQUENCE [LARGE SCALE GENOMIC DNA]</scope>
    <source>
        <strain evidence="3 4">CBS 412.66</strain>
    </source>
</reference>
<evidence type="ECO:0000313" key="3">
    <source>
        <dbReference type="EMBL" id="CEP12147.1"/>
    </source>
</evidence>
<dbReference type="Gene3D" id="3.40.50.300">
    <property type="entry name" value="P-loop containing nucleotide triphosphate hydrolases"/>
    <property type="match status" value="1"/>
</dbReference>
<dbReference type="EMBL" id="LN727218">
    <property type="protein sequence ID" value="CEP11962.1"/>
    <property type="molecule type" value="Genomic_DNA"/>
</dbReference>
<name>A0A0B7N422_9FUNG</name>
<feature type="compositionally biased region" description="Basic residues" evidence="1">
    <location>
        <begin position="74"/>
        <end position="93"/>
    </location>
</feature>
<sequence length="105" mass="11941">MAIKAYGGGVVIVTHNREFTEALCNEVWMVDAGRLTPSGHNWVSGNGTTKIEEAEEEDQVDGFGNKIKKVEKKKKLSSKELRQKKKDRMARRKRGEEVYTTDEEL</sequence>
<gene>
    <name evidence="3" type="primary">PARPA_06069.1 scaffold 20777</name>
    <name evidence="2" type="synonym">PARPA_05869.1 scaffold 20154</name>
</gene>
<dbReference type="OrthoDB" id="2256400at2759"/>
<accession>A0A0B7N422</accession>
<dbReference type="Proteomes" id="UP000054107">
    <property type="component" value="Unassembled WGS sequence"/>
</dbReference>
<dbReference type="STRING" id="35722.A0A0B7N422"/>
<evidence type="ECO:0000256" key="1">
    <source>
        <dbReference type="SAM" id="MobiDB-lite"/>
    </source>
</evidence>